<gene>
    <name evidence="1" type="ORF">NF685_12425</name>
</gene>
<organism evidence="1 2">
    <name type="scientific">Asaia lannensis NBRC 102526</name>
    <dbReference type="NCBI Taxonomy" id="1307926"/>
    <lineage>
        <taxon>Bacteria</taxon>
        <taxon>Pseudomonadati</taxon>
        <taxon>Pseudomonadota</taxon>
        <taxon>Alphaproteobacteria</taxon>
        <taxon>Acetobacterales</taxon>
        <taxon>Acetobacteraceae</taxon>
        <taxon>Asaia</taxon>
    </lineage>
</organism>
<dbReference type="EMBL" id="JAMXQU010000011">
    <property type="protein sequence ID" value="MCO6160837.1"/>
    <property type="molecule type" value="Genomic_DNA"/>
</dbReference>
<evidence type="ECO:0000313" key="2">
    <source>
        <dbReference type="Proteomes" id="UP001523401"/>
    </source>
</evidence>
<evidence type="ECO:0000313" key="1">
    <source>
        <dbReference type="EMBL" id="MCO6160837.1"/>
    </source>
</evidence>
<dbReference type="Proteomes" id="UP001523401">
    <property type="component" value="Unassembled WGS sequence"/>
</dbReference>
<reference evidence="1 2" key="1">
    <citation type="submission" date="2022-06" db="EMBL/GenBank/DDBJ databases">
        <title>Whole-genome of Asaia lannensis strain LMG 27011T.</title>
        <authorList>
            <person name="Sombolestani A."/>
        </authorList>
    </citation>
    <scope>NUCLEOTIDE SEQUENCE [LARGE SCALE GENOMIC DNA]</scope>
    <source>
        <strain evidence="1 2">NBRC 102526</strain>
    </source>
</reference>
<protein>
    <submittedName>
        <fullName evidence="1">Uncharacterized protein</fullName>
    </submittedName>
</protein>
<sequence length="99" mass="10507">MTCTLGLGGAAQAGSYLVSAPVSSQAESAPLAVTSDTLDYCRTLAHKVHHTLRQTIPPSAPMVNQAMYLEHEGEALCAHGHLRSGIAQERRALAVLRRS</sequence>
<keyword evidence="2" id="KW-1185">Reference proteome</keyword>
<comment type="caution">
    <text evidence="1">The sequence shown here is derived from an EMBL/GenBank/DDBJ whole genome shotgun (WGS) entry which is preliminary data.</text>
</comment>
<dbReference type="RefSeq" id="WP_222546190.1">
    <property type="nucleotide sequence ID" value="NZ_BAPW01000040.1"/>
</dbReference>
<accession>A0ABT1CJ01</accession>
<proteinExistence type="predicted"/>
<name>A0ABT1CJ01_9PROT</name>